<organism evidence="1 2">
    <name type="scientific">candidate division MSBL1 archaeon SCGC-AAA259I07</name>
    <dbReference type="NCBI Taxonomy" id="1698266"/>
    <lineage>
        <taxon>Archaea</taxon>
        <taxon>Methanobacteriati</taxon>
        <taxon>Methanobacteriota</taxon>
        <taxon>candidate division MSBL1</taxon>
    </lineage>
</organism>
<evidence type="ECO:0000313" key="1">
    <source>
        <dbReference type="EMBL" id="KXA94601.1"/>
    </source>
</evidence>
<proteinExistence type="predicted"/>
<name>A0A133UK96_9EURY</name>
<sequence>MPEKSQKKTEVRVFLEGVQLKLVDDLIGIYGNTRSEVIRNIIQIWFNDNIEKRKEILELGKEAQKEGYTSLPEK</sequence>
<dbReference type="Proteomes" id="UP000070155">
    <property type="component" value="Unassembled WGS sequence"/>
</dbReference>
<keyword evidence="2" id="KW-1185">Reference proteome</keyword>
<evidence type="ECO:0000313" key="2">
    <source>
        <dbReference type="Proteomes" id="UP000070155"/>
    </source>
</evidence>
<gene>
    <name evidence="1" type="ORF">AKJ36_02570</name>
</gene>
<evidence type="ECO:0008006" key="3">
    <source>
        <dbReference type="Google" id="ProtNLM"/>
    </source>
</evidence>
<dbReference type="EMBL" id="LHXQ01000038">
    <property type="protein sequence ID" value="KXA94601.1"/>
    <property type="molecule type" value="Genomic_DNA"/>
</dbReference>
<reference evidence="1 2" key="1">
    <citation type="journal article" date="2016" name="Sci. Rep.">
        <title>Metabolic traits of an uncultured archaeal lineage -MSBL1- from brine pools of the Red Sea.</title>
        <authorList>
            <person name="Mwirichia R."/>
            <person name="Alam I."/>
            <person name="Rashid M."/>
            <person name="Vinu M."/>
            <person name="Ba-Alawi W."/>
            <person name="Anthony Kamau A."/>
            <person name="Kamanda Ngugi D."/>
            <person name="Goker M."/>
            <person name="Klenk H.P."/>
            <person name="Bajic V."/>
            <person name="Stingl U."/>
        </authorList>
    </citation>
    <scope>NUCLEOTIDE SEQUENCE [LARGE SCALE GENOMIC DNA]</scope>
    <source>
        <strain evidence="1">SCGC-AAA259I07</strain>
    </source>
</reference>
<accession>A0A133UK96</accession>
<protein>
    <recommendedName>
        <fullName evidence="3">CopG family transcriptional regulator</fullName>
    </recommendedName>
</protein>
<dbReference type="AlphaFoldDB" id="A0A133UK96"/>
<comment type="caution">
    <text evidence="1">The sequence shown here is derived from an EMBL/GenBank/DDBJ whole genome shotgun (WGS) entry which is preliminary data.</text>
</comment>